<accession>A0A3Q9FUK5</accession>
<dbReference type="OrthoDB" id="1491377at2"/>
<proteinExistence type="predicted"/>
<dbReference type="Proteomes" id="UP000267268">
    <property type="component" value="Chromosome 2"/>
</dbReference>
<organism evidence="1 2">
    <name type="scientific">Flammeovirga pectinis</name>
    <dbReference type="NCBI Taxonomy" id="2494373"/>
    <lineage>
        <taxon>Bacteria</taxon>
        <taxon>Pseudomonadati</taxon>
        <taxon>Bacteroidota</taxon>
        <taxon>Cytophagia</taxon>
        <taxon>Cytophagales</taxon>
        <taxon>Flammeovirgaceae</taxon>
        <taxon>Flammeovirga</taxon>
    </lineage>
</organism>
<name>A0A3Q9FUK5_9BACT</name>
<protein>
    <submittedName>
        <fullName evidence="1">Uncharacterized protein</fullName>
    </submittedName>
</protein>
<sequence>MVWVLLFMLIFSSTKGDEYIIPNFEKYVKKHIDDKEKVKAIVAIVKESADIRKEANKKDKFNRKELNQLFVKRTTTTLEFDVFYDSVIAHKTAIRKTNIEVLSKSQEIISEEEWGKFIPDLNADIEKLQEKSDEKLIKTAKYFTQVKKTIQAVILDKDREKQATLAFDSFELVLNHSYQSIIDKVCDKNSILYHYNITDEEYEKVNNYLNKVTREVFDAYSVLHKELVDATTEDEWDHFSKKLSIPKTK</sequence>
<dbReference type="KEGG" id="fll:EI427_22075"/>
<dbReference type="EMBL" id="CP034563">
    <property type="protein sequence ID" value="AZQ64917.1"/>
    <property type="molecule type" value="Genomic_DNA"/>
</dbReference>
<evidence type="ECO:0000313" key="1">
    <source>
        <dbReference type="EMBL" id="AZQ64917.1"/>
    </source>
</evidence>
<keyword evidence="2" id="KW-1185">Reference proteome</keyword>
<dbReference type="AlphaFoldDB" id="A0A3Q9FUK5"/>
<gene>
    <name evidence="1" type="ORF">EI427_22075</name>
</gene>
<evidence type="ECO:0000313" key="2">
    <source>
        <dbReference type="Proteomes" id="UP000267268"/>
    </source>
</evidence>
<reference evidence="1 2" key="1">
    <citation type="submission" date="2018-12" db="EMBL/GenBank/DDBJ databases">
        <title>Flammeovirga pectinis sp. nov., isolated from the gut of the Korean scallop, Patinopecten yessoensis.</title>
        <authorList>
            <person name="Bae J.-W."/>
            <person name="Jeong Y.-S."/>
            <person name="Kang W."/>
        </authorList>
    </citation>
    <scope>NUCLEOTIDE SEQUENCE [LARGE SCALE GENOMIC DNA]</scope>
    <source>
        <strain evidence="1 2">L12M1</strain>
    </source>
</reference>
<dbReference type="RefSeq" id="WP_126619112.1">
    <property type="nucleotide sequence ID" value="NZ_CP034563.1"/>
</dbReference>